<protein>
    <submittedName>
        <fullName evidence="2">Uncharacterized protein</fullName>
    </submittedName>
</protein>
<keyword evidence="1" id="KW-1133">Transmembrane helix</keyword>
<gene>
    <name evidence="2" type="ORF">GCM10023147_46560</name>
</gene>
<feature type="transmembrane region" description="Helical" evidence="1">
    <location>
        <begin position="79"/>
        <end position="100"/>
    </location>
</feature>
<proteinExistence type="predicted"/>
<feature type="transmembrane region" description="Helical" evidence="1">
    <location>
        <begin position="36"/>
        <end position="59"/>
    </location>
</feature>
<name>A0ABP8KD65_9ACTN</name>
<accession>A0ABP8KD65</accession>
<organism evidence="2 3">
    <name type="scientific">Tsukamurella soli</name>
    <dbReference type="NCBI Taxonomy" id="644556"/>
    <lineage>
        <taxon>Bacteria</taxon>
        <taxon>Bacillati</taxon>
        <taxon>Actinomycetota</taxon>
        <taxon>Actinomycetes</taxon>
        <taxon>Mycobacteriales</taxon>
        <taxon>Tsukamurellaceae</taxon>
        <taxon>Tsukamurella</taxon>
    </lineage>
</organism>
<keyword evidence="3" id="KW-1185">Reference proteome</keyword>
<evidence type="ECO:0000256" key="1">
    <source>
        <dbReference type="SAM" id="Phobius"/>
    </source>
</evidence>
<evidence type="ECO:0000313" key="2">
    <source>
        <dbReference type="EMBL" id="GAA4404288.1"/>
    </source>
</evidence>
<reference evidence="3" key="1">
    <citation type="journal article" date="2019" name="Int. J. Syst. Evol. Microbiol.">
        <title>The Global Catalogue of Microorganisms (GCM) 10K type strain sequencing project: providing services to taxonomists for standard genome sequencing and annotation.</title>
        <authorList>
            <consortium name="The Broad Institute Genomics Platform"/>
            <consortium name="The Broad Institute Genome Sequencing Center for Infectious Disease"/>
            <person name="Wu L."/>
            <person name="Ma J."/>
        </authorList>
    </citation>
    <scope>NUCLEOTIDE SEQUENCE [LARGE SCALE GENOMIC DNA]</scope>
    <source>
        <strain evidence="3">JCM 17688</strain>
    </source>
</reference>
<keyword evidence="1" id="KW-0812">Transmembrane</keyword>
<sequence>MTGMSTKAGVTRRPRVSDPARRVRTIVAGRQTRTDIAVATTLLGVSVIATLLNLMFAAAAFPGLNRCVGGACGDHAFDVITLSLIVSLVVGTTFGFHAVLKLLSRRNAWLFALADAVVSIACVVLAVALGSSGIPWIA</sequence>
<feature type="transmembrane region" description="Helical" evidence="1">
    <location>
        <begin position="112"/>
        <end position="137"/>
    </location>
</feature>
<comment type="caution">
    <text evidence="2">The sequence shown here is derived from an EMBL/GenBank/DDBJ whole genome shotgun (WGS) entry which is preliminary data.</text>
</comment>
<dbReference type="Proteomes" id="UP001500635">
    <property type="component" value="Unassembled WGS sequence"/>
</dbReference>
<dbReference type="EMBL" id="BAABFR010000120">
    <property type="protein sequence ID" value="GAA4404288.1"/>
    <property type="molecule type" value="Genomic_DNA"/>
</dbReference>
<evidence type="ECO:0000313" key="3">
    <source>
        <dbReference type="Proteomes" id="UP001500635"/>
    </source>
</evidence>
<dbReference type="RefSeq" id="WP_345000680.1">
    <property type="nucleotide sequence ID" value="NZ_BAABFR010000120.1"/>
</dbReference>
<keyword evidence="1" id="KW-0472">Membrane</keyword>